<sequence length="55" mass="6501">MLIQQRFKKRKTWSGLWDMSAGDSALMKETSYMAAEREVYEELGIQLSLKDIRLF</sequence>
<gene>
    <name evidence="2" type="ORF">QUV98_08675</name>
</gene>
<keyword evidence="3" id="KW-1185">Reference proteome</keyword>
<dbReference type="Gene3D" id="3.90.79.10">
    <property type="entry name" value="Nucleoside Triphosphate Pyrophosphohydrolase"/>
    <property type="match status" value="1"/>
</dbReference>
<dbReference type="Pfam" id="PF00293">
    <property type="entry name" value="NUDIX"/>
    <property type="match status" value="1"/>
</dbReference>
<reference evidence="2 3" key="2">
    <citation type="submission" date="2023-06" db="EMBL/GenBank/DDBJ databases">
        <authorList>
            <person name="Zeman M."/>
            <person name="Kubasova T."/>
            <person name="Jahodarova E."/>
            <person name="Nykrynova M."/>
            <person name="Rychlik I."/>
        </authorList>
    </citation>
    <scope>NUCLEOTIDE SEQUENCE [LARGE SCALE GENOMIC DNA]</scope>
    <source>
        <strain evidence="2 3">ET341</strain>
    </source>
</reference>
<evidence type="ECO:0000259" key="1">
    <source>
        <dbReference type="Pfam" id="PF00293"/>
    </source>
</evidence>
<reference evidence="3" key="1">
    <citation type="submission" date="2023-06" db="EMBL/GenBank/DDBJ databases">
        <title>Identification and characterization of horizontal gene transfer across gut microbiota members of farm animals based on homology search.</title>
        <authorList>
            <person name="Zeman M."/>
            <person name="Kubasova T."/>
            <person name="Jahodarova E."/>
            <person name="Nykrynova M."/>
            <person name="Rychlik I."/>
        </authorList>
    </citation>
    <scope>NUCLEOTIDE SEQUENCE [LARGE SCALE GENOMIC DNA]</scope>
    <source>
        <strain evidence="3">ET341</strain>
    </source>
</reference>
<comment type="caution">
    <text evidence="2">The sequence shown here is derived from an EMBL/GenBank/DDBJ whole genome shotgun (WGS) entry which is preliminary data.</text>
</comment>
<evidence type="ECO:0000313" key="2">
    <source>
        <dbReference type="EMBL" id="MDM8196388.1"/>
    </source>
</evidence>
<proteinExistence type="predicted"/>
<dbReference type="InterPro" id="IPR015797">
    <property type="entry name" value="NUDIX_hydrolase-like_dom_sf"/>
</dbReference>
<dbReference type="EMBL" id="JAUDCK010000033">
    <property type="protein sequence ID" value="MDM8196388.1"/>
    <property type="molecule type" value="Genomic_DNA"/>
</dbReference>
<dbReference type="RefSeq" id="WP_289527984.1">
    <property type="nucleotide sequence ID" value="NZ_JAUDCK010000033.1"/>
</dbReference>
<name>A0ABT7UJR0_9FIRM</name>
<dbReference type="InterPro" id="IPR000086">
    <property type="entry name" value="NUDIX_hydrolase_dom"/>
</dbReference>
<dbReference type="SUPFAM" id="SSF55811">
    <property type="entry name" value="Nudix"/>
    <property type="match status" value="1"/>
</dbReference>
<organism evidence="2 3">
    <name type="scientific">Massilimicrobiota timonensis</name>
    <dbReference type="NCBI Taxonomy" id="1776392"/>
    <lineage>
        <taxon>Bacteria</taxon>
        <taxon>Bacillati</taxon>
        <taxon>Bacillota</taxon>
        <taxon>Erysipelotrichia</taxon>
        <taxon>Erysipelotrichales</taxon>
        <taxon>Erysipelotrichaceae</taxon>
        <taxon>Massilimicrobiota</taxon>
    </lineage>
</organism>
<dbReference type="Proteomes" id="UP001529275">
    <property type="component" value="Unassembled WGS sequence"/>
</dbReference>
<evidence type="ECO:0000313" key="3">
    <source>
        <dbReference type="Proteomes" id="UP001529275"/>
    </source>
</evidence>
<protein>
    <submittedName>
        <fullName evidence="2">NUDIX domain-containing protein</fullName>
    </submittedName>
</protein>
<feature type="domain" description="Nudix hydrolase" evidence="1">
    <location>
        <begin position="2"/>
        <end position="47"/>
    </location>
</feature>
<accession>A0ABT7UJR0</accession>